<accession>A0ACC0BK15</accession>
<keyword evidence="2" id="KW-1185">Reference proteome</keyword>
<evidence type="ECO:0000313" key="2">
    <source>
        <dbReference type="Proteomes" id="UP001060085"/>
    </source>
</evidence>
<evidence type="ECO:0000313" key="1">
    <source>
        <dbReference type="EMBL" id="KAI5673006.1"/>
    </source>
</evidence>
<sequence>MNKLGAKIFHGPKCPPLPATSPPSNAASAAIKSFNSIINRLSSQGAHHEVFLTYTSMLTSNTLPDSFTYPSLIKACTSLKLFSLGILFHQRVVIEGFSSDPYIASSLITFYSRFGSTVYAQKVFDMMPVKNIVPWTAIIGCYSQAGAVDFAFFMHNKMQHEGMKPSSITILAMLSGVFQSIQVECLHSCVVKFGFDDNVVLNNSMLSVYGKCGSVREAKKLFEFMNNRDLVSWNSLISAYAFAGNVTEILRLLYRMRLAGTEPDQQTFTSFVPVIAKEGNIRLGKLVHGQMKIAGFESNVFVETALMAMYLKYGNVDEALRIFERLRDKDVVSWTAMISGLVQNERADMALGVFRQMLMSGVMPSSTTIASALAACAHLGTAKLGHSVHGFVIRKRMALDIPSQNALVTMYAKCGCLQRGFSVFNMMEERDVVSWNAIVAANAQNGNLGQALSFFNEMRAALQKPDSITVVSLLQACASIGAYQQGKWIHNFVIRSCLGPCIMIDTALVDMYSKCGDLDTAGKCFDQMQQHDLVSWSTIIAGYGSHGEGEKALEMYSRFLNDGFKPNPVIFLSILYACSHNGLVDEGLSLFESMEKDFRIKPEIEHRGCIIDLLCRAGRVEDAYDFYKRLFPEPFVDALGIILDACRTKKNAELADVIAEEISLLKPVDPGKYVQLANSYASMANWEGVGEAWVQMRSLGLKKTPGWSFIELHGTITTFFRGHVNHSQCEDIMLVLKILSKEIRELAFSPDQQDLFVDSEVTYNMDLHSRRLQ</sequence>
<proteinExistence type="predicted"/>
<dbReference type="EMBL" id="CM044703">
    <property type="protein sequence ID" value="KAI5673006.1"/>
    <property type="molecule type" value="Genomic_DNA"/>
</dbReference>
<organism evidence="1 2">
    <name type="scientific">Catharanthus roseus</name>
    <name type="common">Madagascar periwinkle</name>
    <name type="synonym">Vinca rosea</name>
    <dbReference type="NCBI Taxonomy" id="4058"/>
    <lineage>
        <taxon>Eukaryota</taxon>
        <taxon>Viridiplantae</taxon>
        <taxon>Streptophyta</taxon>
        <taxon>Embryophyta</taxon>
        <taxon>Tracheophyta</taxon>
        <taxon>Spermatophyta</taxon>
        <taxon>Magnoliopsida</taxon>
        <taxon>eudicotyledons</taxon>
        <taxon>Gunneridae</taxon>
        <taxon>Pentapetalae</taxon>
        <taxon>asterids</taxon>
        <taxon>lamiids</taxon>
        <taxon>Gentianales</taxon>
        <taxon>Apocynaceae</taxon>
        <taxon>Rauvolfioideae</taxon>
        <taxon>Vinceae</taxon>
        <taxon>Catharanthinae</taxon>
        <taxon>Catharanthus</taxon>
    </lineage>
</organism>
<comment type="caution">
    <text evidence="1">The sequence shown here is derived from an EMBL/GenBank/DDBJ whole genome shotgun (WGS) entry which is preliminary data.</text>
</comment>
<reference evidence="2" key="1">
    <citation type="journal article" date="2023" name="Nat. Plants">
        <title>Single-cell RNA sequencing provides a high-resolution roadmap for understanding the multicellular compartmentation of specialized metabolism.</title>
        <authorList>
            <person name="Sun S."/>
            <person name="Shen X."/>
            <person name="Li Y."/>
            <person name="Li Y."/>
            <person name="Wang S."/>
            <person name="Li R."/>
            <person name="Zhang H."/>
            <person name="Shen G."/>
            <person name="Guo B."/>
            <person name="Wei J."/>
            <person name="Xu J."/>
            <person name="St-Pierre B."/>
            <person name="Chen S."/>
            <person name="Sun C."/>
        </authorList>
    </citation>
    <scope>NUCLEOTIDE SEQUENCE [LARGE SCALE GENOMIC DNA]</scope>
</reference>
<dbReference type="Proteomes" id="UP001060085">
    <property type="component" value="Linkage Group LG03"/>
</dbReference>
<protein>
    <submittedName>
        <fullName evidence="1">Uncharacterized protein</fullName>
    </submittedName>
</protein>
<name>A0ACC0BK15_CATRO</name>
<gene>
    <name evidence="1" type="ORF">M9H77_13370</name>
</gene>